<dbReference type="Proteomes" id="UP001215598">
    <property type="component" value="Unassembled WGS sequence"/>
</dbReference>
<dbReference type="Gene3D" id="3.90.550.10">
    <property type="entry name" value="Spore Coat Polysaccharide Biosynthesis Protein SpsA, Chain A"/>
    <property type="match status" value="1"/>
</dbReference>
<comment type="caution">
    <text evidence="2">The sequence shown here is derived from an EMBL/GenBank/DDBJ whole genome shotgun (WGS) entry which is preliminary data.</text>
</comment>
<dbReference type="SUPFAM" id="SSF53448">
    <property type="entry name" value="Nucleotide-diphospho-sugar transferases"/>
    <property type="match status" value="1"/>
</dbReference>
<feature type="chain" id="PRO_5042010001" evidence="1">
    <location>
        <begin position="20"/>
        <end position="91"/>
    </location>
</feature>
<organism evidence="2 3">
    <name type="scientific">Mycena metata</name>
    <dbReference type="NCBI Taxonomy" id="1033252"/>
    <lineage>
        <taxon>Eukaryota</taxon>
        <taxon>Fungi</taxon>
        <taxon>Dikarya</taxon>
        <taxon>Basidiomycota</taxon>
        <taxon>Agaricomycotina</taxon>
        <taxon>Agaricomycetes</taxon>
        <taxon>Agaricomycetidae</taxon>
        <taxon>Agaricales</taxon>
        <taxon>Marasmiineae</taxon>
        <taxon>Mycenaceae</taxon>
        <taxon>Mycena</taxon>
    </lineage>
</organism>
<evidence type="ECO:0000313" key="2">
    <source>
        <dbReference type="EMBL" id="KAJ7786446.1"/>
    </source>
</evidence>
<sequence>MPLNAAFVTLLTKTSYLAGTLVLDNGIKDTQSKYPLVVMVTPEFPQEGRDVLEKRGIDMIDIQSLQPEDGVHTLAAADERFRDTLDQAPSF</sequence>
<gene>
    <name evidence="2" type="ORF">B0H16DRAFT_1708609</name>
</gene>
<dbReference type="InterPro" id="IPR029044">
    <property type="entry name" value="Nucleotide-diphossugar_trans"/>
</dbReference>
<accession>A0AAD7KLH7</accession>
<evidence type="ECO:0000256" key="1">
    <source>
        <dbReference type="SAM" id="SignalP"/>
    </source>
</evidence>
<feature type="signal peptide" evidence="1">
    <location>
        <begin position="1"/>
        <end position="19"/>
    </location>
</feature>
<proteinExistence type="predicted"/>
<dbReference type="EMBL" id="JARKIB010000001">
    <property type="protein sequence ID" value="KAJ7786446.1"/>
    <property type="molecule type" value="Genomic_DNA"/>
</dbReference>
<evidence type="ECO:0000313" key="3">
    <source>
        <dbReference type="Proteomes" id="UP001215598"/>
    </source>
</evidence>
<reference evidence="2" key="1">
    <citation type="submission" date="2023-03" db="EMBL/GenBank/DDBJ databases">
        <title>Massive genome expansion in bonnet fungi (Mycena s.s.) driven by repeated elements and novel gene families across ecological guilds.</title>
        <authorList>
            <consortium name="Lawrence Berkeley National Laboratory"/>
            <person name="Harder C.B."/>
            <person name="Miyauchi S."/>
            <person name="Viragh M."/>
            <person name="Kuo A."/>
            <person name="Thoen E."/>
            <person name="Andreopoulos B."/>
            <person name="Lu D."/>
            <person name="Skrede I."/>
            <person name="Drula E."/>
            <person name="Henrissat B."/>
            <person name="Morin E."/>
            <person name="Kohler A."/>
            <person name="Barry K."/>
            <person name="LaButti K."/>
            <person name="Morin E."/>
            <person name="Salamov A."/>
            <person name="Lipzen A."/>
            <person name="Mereny Z."/>
            <person name="Hegedus B."/>
            <person name="Baldrian P."/>
            <person name="Stursova M."/>
            <person name="Weitz H."/>
            <person name="Taylor A."/>
            <person name="Grigoriev I.V."/>
            <person name="Nagy L.G."/>
            <person name="Martin F."/>
            <person name="Kauserud H."/>
        </authorList>
    </citation>
    <scope>NUCLEOTIDE SEQUENCE</scope>
    <source>
        <strain evidence="2">CBHHK182m</strain>
    </source>
</reference>
<name>A0AAD7KLH7_9AGAR</name>
<keyword evidence="1" id="KW-0732">Signal</keyword>
<keyword evidence="3" id="KW-1185">Reference proteome</keyword>
<dbReference type="AlphaFoldDB" id="A0AAD7KLH7"/>
<protein>
    <submittedName>
        <fullName evidence="2">Uncharacterized protein</fullName>
    </submittedName>
</protein>